<dbReference type="EMBL" id="JAUSUB010000008">
    <property type="protein sequence ID" value="MDQ0270497.1"/>
    <property type="molecule type" value="Genomic_DNA"/>
</dbReference>
<sequence length="190" mass="21849">MRKFLIIAATLLIVLIVVDRTVLKDKGIIKQVKIEQYEKVENVEELSVGLNEGDLAPEIELEDIEGNSFKLSDYKGKTVLLNFWASWCGPCEAEMPHMEKLHNKYKDEGFEVIAVNMTRSERVKNAPEKFVDKHHLTFPIPMDREGKVSDEYEIVAYPTSYFIDSNGVIRNKVLGALNEEYMEKEIQKLP</sequence>
<accession>A0ABU0AGY6</accession>
<keyword evidence="4" id="KW-1185">Reference proteome</keyword>
<dbReference type="PROSITE" id="PS00194">
    <property type="entry name" value="THIOREDOXIN_1"/>
    <property type="match status" value="1"/>
</dbReference>
<dbReference type="InterPro" id="IPR000866">
    <property type="entry name" value="AhpC/TSA"/>
</dbReference>
<evidence type="ECO:0000259" key="2">
    <source>
        <dbReference type="PROSITE" id="PS51352"/>
    </source>
</evidence>
<dbReference type="Pfam" id="PF00578">
    <property type="entry name" value="AhpC-TSA"/>
    <property type="match status" value="1"/>
</dbReference>
<comment type="caution">
    <text evidence="3">The sequence shown here is derived from an EMBL/GenBank/DDBJ whole genome shotgun (WGS) entry which is preliminary data.</text>
</comment>
<dbReference type="InterPro" id="IPR017937">
    <property type="entry name" value="Thioredoxin_CS"/>
</dbReference>
<dbReference type="InterPro" id="IPR036249">
    <property type="entry name" value="Thioredoxin-like_sf"/>
</dbReference>
<dbReference type="CDD" id="cd02966">
    <property type="entry name" value="TlpA_like_family"/>
    <property type="match status" value="1"/>
</dbReference>
<dbReference type="PANTHER" id="PTHR42852">
    <property type="entry name" value="THIOL:DISULFIDE INTERCHANGE PROTEIN DSBE"/>
    <property type="match status" value="1"/>
</dbReference>
<reference evidence="3 4" key="1">
    <citation type="submission" date="2023-07" db="EMBL/GenBank/DDBJ databases">
        <title>Genomic Encyclopedia of Type Strains, Phase IV (KMG-IV): sequencing the most valuable type-strain genomes for metagenomic binning, comparative biology and taxonomic classification.</title>
        <authorList>
            <person name="Goeker M."/>
        </authorList>
    </citation>
    <scope>NUCLEOTIDE SEQUENCE [LARGE SCALE GENOMIC DNA]</scope>
    <source>
        <strain evidence="3 4">DSM 23494</strain>
    </source>
</reference>
<name>A0ABU0AGY6_9BACI</name>
<dbReference type="InterPro" id="IPR013766">
    <property type="entry name" value="Thioredoxin_domain"/>
</dbReference>
<keyword evidence="1" id="KW-1015">Disulfide bond</keyword>
<gene>
    <name evidence="3" type="ORF">J2S17_002372</name>
</gene>
<dbReference type="PROSITE" id="PS51352">
    <property type="entry name" value="THIOREDOXIN_2"/>
    <property type="match status" value="1"/>
</dbReference>
<proteinExistence type="predicted"/>
<dbReference type="Proteomes" id="UP001238088">
    <property type="component" value="Unassembled WGS sequence"/>
</dbReference>
<dbReference type="SUPFAM" id="SSF52833">
    <property type="entry name" value="Thioredoxin-like"/>
    <property type="match status" value="1"/>
</dbReference>
<protein>
    <submittedName>
        <fullName evidence="3">Peroxiredoxin</fullName>
    </submittedName>
</protein>
<evidence type="ECO:0000313" key="3">
    <source>
        <dbReference type="EMBL" id="MDQ0270497.1"/>
    </source>
</evidence>
<dbReference type="Gene3D" id="3.40.30.10">
    <property type="entry name" value="Glutaredoxin"/>
    <property type="match status" value="1"/>
</dbReference>
<feature type="domain" description="Thioredoxin" evidence="2">
    <location>
        <begin position="50"/>
        <end position="190"/>
    </location>
</feature>
<organism evidence="3 4">
    <name type="scientific">Cytobacillus purgationiresistens</name>
    <dbReference type="NCBI Taxonomy" id="863449"/>
    <lineage>
        <taxon>Bacteria</taxon>
        <taxon>Bacillati</taxon>
        <taxon>Bacillota</taxon>
        <taxon>Bacilli</taxon>
        <taxon>Bacillales</taxon>
        <taxon>Bacillaceae</taxon>
        <taxon>Cytobacillus</taxon>
    </lineage>
</organism>
<evidence type="ECO:0000256" key="1">
    <source>
        <dbReference type="ARBA" id="ARBA00023157"/>
    </source>
</evidence>
<evidence type="ECO:0000313" key="4">
    <source>
        <dbReference type="Proteomes" id="UP001238088"/>
    </source>
</evidence>
<dbReference type="InterPro" id="IPR050553">
    <property type="entry name" value="Thioredoxin_ResA/DsbE_sf"/>
</dbReference>
<dbReference type="RefSeq" id="WP_307474962.1">
    <property type="nucleotide sequence ID" value="NZ_JAUSUB010000008.1"/>
</dbReference>
<dbReference type="PANTHER" id="PTHR42852:SF1">
    <property type="entry name" value="THIOREDOXIN-LIKE PROTEIN YNEN"/>
    <property type="match status" value="1"/>
</dbReference>